<protein>
    <submittedName>
        <fullName evidence="1">Uncharacterized protein</fullName>
    </submittedName>
</protein>
<gene>
    <name evidence="1" type="ORF">WDJ50_02690</name>
</gene>
<dbReference type="EMBL" id="CP149782">
    <property type="protein sequence ID" value="WYF45044.1"/>
    <property type="molecule type" value="Genomic_DNA"/>
</dbReference>
<accession>A0AAU6Q353</accession>
<proteinExistence type="predicted"/>
<dbReference type="AlphaFoldDB" id="A0AAU6Q353"/>
<sequence>MSRTEKILEFMRQEPGRSWSASEVSVHLDCAPNQAADAMRRMLKEGHLLRVDAGVYCLASRFERPAEATPEQESPPVPPQVTPEARDAFLGVMQTIGHPVHGTVIVARLRRSVPDFDLTHLGAVAAELRADGKIVRHSDGKYALPAWGKR</sequence>
<reference evidence="1" key="1">
    <citation type="submission" date="2024-03" db="EMBL/GenBank/DDBJ databases">
        <title>Deinococcus weizhi sp. nov., isolated from human skin.</title>
        <authorList>
            <person name="Wei Z."/>
            <person name="Tian F."/>
            <person name="Yang C."/>
            <person name="Xin L.T."/>
            <person name="Wen Z.J."/>
            <person name="Lan K.C."/>
            <person name="Yu L."/>
            <person name="Zhe W."/>
            <person name="Dan F.D."/>
            <person name="Jun W."/>
            <person name="Rui Z."/>
            <person name="Yong X.J."/>
            <person name="Ting Y."/>
            <person name="Wei X."/>
            <person name="Xu Z.G."/>
            <person name="Xin Z."/>
            <person name="Dong F.G."/>
            <person name="Ni X.M."/>
            <person name="Zheng M.G."/>
            <person name="Chun Y."/>
            <person name="Qian W.X."/>
        </authorList>
    </citation>
    <scope>NUCLEOTIDE SEQUENCE</scope>
    <source>
        <strain evidence="1">VB142</strain>
    </source>
</reference>
<organism evidence="1">
    <name type="scientific">Deinococcus sp. VB142</name>
    <dbReference type="NCBI Taxonomy" id="3112952"/>
    <lineage>
        <taxon>Bacteria</taxon>
        <taxon>Thermotogati</taxon>
        <taxon>Deinococcota</taxon>
        <taxon>Deinococci</taxon>
        <taxon>Deinococcales</taxon>
        <taxon>Deinococcaceae</taxon>
        <taxon>Deinococcus</taxon>
    </lineage>
</organism>
<evidence type="ECO:0000313" key="1">
    <source>
        <dbReference type="EMBL" id="WYF45044.1"/>
    </source>
</evidence>
<dbReference type="RefSeq" id="WP_339096216.1">
    <property type="nucleotide sequence ID" value="NZ_CP149782.1"/>
</dbReference>
<name>A0AAU6Q353_9DEIO</name>